<feature type="transmembrane region" description="Helical" evidence="1">
    <location>
        <begin position="323"/>
        <end position="340"/>
    </location>
</feature>
<gene>
    <name evidence="2" type="ORF">F0A17_02910</name>
</gene>
<feature type="transmembrane region" description="Helical" evidence="1">
    <location>
        <begin position="152"/>
        <end position="175"/>
    </location>
</feature>
<reference evidence="2 3" key="1">
    <citation type="submission" date="2019-08" db="EMBL/GenBank/DDBJ databases">
        <title>Bioinformatics analysis of the strain L3 and L5.</title>
        <authorList>
            <person name="Li X."/>
        </authorList>
    </citation>
    <scope>NUCLEOTIDE SEQUENCE [LARGE SCALE GENOMIC DNA]</scope>
    <source>
        <strain evidence="2 3">L5</strain>
    </source>
</reference>
<feature type="transmembrane region" description="Helical" evidence="1">
    <location>
        <begin position="75"/>
        <end position="94"/>
    </location>
</feature>
<keyword evidence="3" id="KW-1185">Reference proteome</keyword>
<evidence type="ECO:0000313" key="2">
    <source>
        <dbReference type="EMBL" id="KAA0014610.1"/>
    </source>
</evidence>
<feature type="transmembrane region" description="Helical" evidence="1">
    <location>
        <begin position="346"/>
        <end position="362"/>
    </location>
</feature>
<dbReference type="AlphaFoldDB" id="A0A7V7G3J2"/>
<feature type="transmembrane region" description="Helical" evidence="1">
    <location>
        <begin position="12"/>
        <end position="39"/>
    </location>
</feature>
<feature type="transmembrane region" description="Helical" evidence="1">
    <location>
        <begin position="294"/>
        <end position="316"/>
    </location>
</feature>
<organism evidence="2 3">
    <name type="scientific">Billgrantia pellis</name>
    <dbReference type="NCBI Taxonomy" id="2606936"/>
    <lineage>
        <taxon>Bacteria</taxon>
        <taxon>Pseudomonadati</taxon>
        <taxon>Pseudomonadota</taxon>
        <taxon>Gammaproteobacteria</taxon>
        <taxon>Oceanospirillales</taxon>
        <taxon>Halomonadaceae</taxon>
        <taxon>Billgrantia</taxon>
    </lineage>
</organism>
<protein>
    <submittedName>
        <fullName evidence="2">Uncharacterized protein</fullName>
    </submittedName>
</protein>
<name>A0A7V7G3J2_9GAMM</name>
<keyword evidence="1" id="KW-0472">Membrane</keyword>
<keyword evidence="1" id="KW-0812">Transmembrane</keyword>
<evidence type="ECO:0000256" key="1">
    <source>
        <dbReference type="SAM" id="Phobius"/>
    </source>
</evidence>
<comment type="caution">
    <text evidence="2">The sequence shown here is derived from an EMBL/GenBank/DDBJ whole genome shotgun (WGS) entry which is preliminary data.</text>
</comment>
<feature type="transmembrane region" description="Helical" evidence="1">
    <location>
        <begin position="114"/>
        <end position="132"/>
    </location>
</feature>
<evidence type="ECO:0000313" key="3">
    <source>
        <dbReference type="Proteomes" id="UP000486760"/>
    </source>
</evidence>
<dbReference type="Proteomes" id="UP000486760">
    <property type="component" value="Unassembled WGS sequence"/>
</dbReference>
<feature type="transmembrane region" description="Helical" evidence="1">
    <location>
        <begin position="218"/>
        <end position="238"/>
    </location>
</feature>
<keyword evidence="1" id="KW-1133">Transmembrane helix</keyword>
<feature type="transmembrane region" description="Helical" evidence="1">
    <location>
        <begin position="45"/>
        <end position="68"/>
    </location>
</feature>
<accession>A0A7V7G3J2</accession>
<dbReference type="EMBL" id="VTPY01000001">
    <property type="protein sequence ID" value="KAA0014610.1"/>
    <property type="molecule type" value="Genomic_DNA"/>
</dbReference>
<sequence length="378" mass="43729">MNISFSKTYIYLAFSTIFVPYYFSMAAMATCASVLIFQAVIKFRAWVPVVFLSLLSIFIFHFFGGYLITESYNLYLIKPFFFIFLILSLRSVLFIEGMDGARALILKLSKFTTIVFFLITFFQLLFPQYPIWNYMAEHHYHLLAMQNSIRPFGLLGNPTHSGYLALILCAIFLMLKERFVWFYLACSLLIFMQNKVSIITFSLLLLPVFIKDLRKNPLNLSALFLAILLGGVALYFILFKTFDRWAESSFQVHTINHRVNVYKSILLEADWSNLILWGDVEVFNRLSMTAFDSLPALLITQSGVLVSSLVVLSLLYKISDRRSFILFLVLVLPSLTMVAFFNFQYILFYALVYVFITSYLHCMRRSLSVERKLNAAGV</sequence>
<feature type="transmembrane region" description="Helical" evidence="1">
    <location>
        <begin position="181"/>
        <end position="206"/>
    </location>
</feature>
<proteinExistence type="predicted"/>
<dbReference type="RefSeq" id="WP_149326820.1">
    <property type="nucleotide sequence ID" value="NZ_VTPY01000001.1"/>
</dbReference>